<protein>
    <recommendedName>
        <fullName evidence="16 17">Protein translocase subunit SecA</fullName>
        <ecNumber evidence="16">7.4.2.8</ecNumber>
    </recommendedName>
</protein>
<dbReference type="PRINTS" id="PR00906">
    <property type="entry name" value="SECA"/>
</dbReference>
<sequence length="1007" mass="113495">MFETLLKTVFGSKHDRELKRVRPIVDEINRHAESYRALDDAALRGKTDEFRARLAAALEGITDPAERRRAEQDALDELLPEAFAAVKEACRRLCGRTWNVVGIPVTWEMVPYDVQLIGGIMLHEGKIAEMATGEGKTLVATMPLYLNALTGRGAHLVTVNDYLARRDSEWMGRIYTTLGLTVGVIQQGMDPPTRRAQYACDITYGTNNEFGFDYLRDNMAVRPEHRVQRGFVYAIVDEVDSVLIDEARTPLIISGPVEHSDQAFDELKPLVERVVRAQMTLVNQMLTEAERLLADKDKEYEAGVLLLRVQRAAPKHKRFMKLLADQPGLKKLITRCELDVLRDKRMHEIDEELYYAIDEKARNVDLLEKGREVMSPSDPERFVVPDLAALLSELEGREDLDPEARIRERDAIYRDYAAKNEKIHNIQALLKAYSLYERDVEYVVQDGKVVIVDEFTGRLMPGRRYSDGIHQAIEAKEGVRVEGETQTLATITLQNFFRMYEKLAGMTGTAETEAAEFWTIYKLDVSVIPTHRKVRRVDHEDVVYKTKREKFNAVIEEIAERHGRGQPVLVGTISVEVSELLSRMLKRRGIKHNVLNAKYHQQEAEIVASAGQRGAVTIATNMAGRGTDIKLGPGVADLGGLAILGTERHESRRIDRQLRGRAGRQGDPGESRFFLSLEDDLMRLFGSERISGLMEKLGVEEGEVIEHPWVTGAISRAQKRVEAHNFDIRKHLLEYDSVMNEQRKIVYELRNLALSSGDMSETAREAVSDTLRVRAEKAAAAGAHRDDWNLRALADEASYLLMRPVSPAVFEQARSPEHLADLAAELAEDAYRAREAEFGPELMRELERQLYLYTLDEHWRDHLYELDHLKGGIGLRAYGQRDPLIEYKKEAASLFETLMDEVREDFVQRLFRVQLAPQAMEEIERRPRPRHMVATHAEAQSAFHGAAAASDGAEGGAAVATAAPPRAAAPPVRAMPRVGRNDPCPCGSGKKYKKCHMLIDGGGDDGE</sequence>
<evidence type="ECO:0000259" key="20">
    <source>
        <dbReference type="PROSITE" id="PS51194"/>
    </source>
</evidence>
<keyword evidence="13 16" id="KW-1278">Translocase</keyword>
<dbReference type="GO" id="GO:0046872">
    <property type="term" value="F:metal ion binding"/>
    <property type="evidence" value="ECO:0007669"/>
    <property type="project" value="UniProtKB-KW"/>
</dbReference>
<evidence type="ECO:0000259" key="21">
    <source>
        <dbReference type="PROSITE" id="PS51196"/>
    </source>
</evidence>
<dbReference type="EMBL" id="DSQF01000002">
    <property type="protein sequence ID" value="HGZ41927.1"/>
    <property type="molecule type" value="Genomic_DNA"/>
</dbReference>
<dbReference type="GO" id="GO:0005524">
    <property type="term" value="F:ATP binding"/>
    <property type="evidence" value="ECO:0007669"/>
    <property type="project" value="UniProtKB-UniRule"/>
</dbReference>
<dbReference type="Gene3D" id="3.40.50.300">
    <property type="entry name" value="P-loop containing nucleotide triphosphate hydrolases"/>
    <property type="match status" value="4"/>
</dbReference>
<dbReference type="Pfam" id="PF07516">
    <property type="entry name" value="SecA_SW"/>
    <property type="match status" value="1"/>
</dbReference>
<dbReference type="NCBIfam" id="TIGR00963">
    <property type="entry name" value="secA"/>
    <property type="match status" value="1"/>
</dbReference>
<evidence type="ECO:0000256" key="8">
    <source>
        <dbReference type="ARBA" id="ARBA00022723"/>
    </source>
</evidence>
<comment type="catalytic activity">
    <reaction evidence="16">
        <text>ATP + H2O + cellular proteinSide 1 = ADP + phosphate + cellular proteinSide 2.</text>
        <dbReference type="EC" id="7.4.2.8"/>
    </reaction>
</comment>
<evidence type="ECO:0000256" key="18">
    <source>
        <dbReference type="SAM" id="MobiDB-lite"/>
    </source>
</evidence>
<dbReference type="InterPro" id="IPR011116">
    <property type="entry name" value="SecA_Wing/Scaffold"/>
</dbReference>
<dbReference type="Gene3D" id="3.10.450.50">
    <property type="match status" value="1"/>
</dbReference>
<evidence type="ECO:0000256" key="16">
    <source>
        <dbReference type="HAMAP-Rule" id="MF_01382"/>
    </source>
</evidence>
<comment type="function">
    <text evidence="16">Part of the Sec protein translocase complex. Interacts with the SecYEG preprotein conducting channel. Has a central role in coupling the hydrolysis of ATP to the transfer of proteins into and across the cell membrane, serving as an ATP-driven molecular motor driving the stepwise translocation of polypeptide chains across the membrane.</text>
</comment>
<feature type="domain" description="Helicase ATP-binding" evidence="19">
    <location>
        <begin position="117"/>
        <end position="275"/>
    </location>
</feature>
<dbReference type="PROSITE" id="PS01312">
    <property type="entry name" value="SECA"/>
    <property type="match status" value="1"/>
</dbReference>
<dbReference type="Pfam" id="PF01043">
    <property type="entry name" value="SecA_PP_bind"/>
    <property type="match status" value="1"/>
</dbReference>
<dbReference type="SUPFAM" id="SSF81767">
    <property type="entry name" value="Pre-protein crosslinking domain of SecA"/>
    <property type="match status" value="1"/>
</dbReference>
<proteinExistence type="inferred from homology"/>
<evidence type="ECO:0000256" key="15">
    <source>
        <dbReference type="ARBA" id="ARBA00023136"/>
    </source>
</evidence>
<name>A0A832HYS0_UNCEI</name>
<evidence type="ECO:0000256" key="12">
    <source>
        <dbReference type="ARBA" id="ARBA00022927"/>
    </source>
</evidence>
<dbReference type="FunFam" id="3.40.50.300:FF:000694">
    <property type="entry name" value="Preprotein translocase subunit SecA"/>
    <property type="match status" value="1"/>
</dbReference>
<keyword evidence="15 16" id="KW-0472">Membrane</keyword>
<dbReference type="InterPro" id="IPR014001">
    <property type="entry name" value="Helicase_ATP-bd"/>
</dbReference>
<dbReference type="Gene3D" id="3.90.1440.10">
    <property type="entry name" value="SecA, preprotein cross-linking domain"/>
    <property type="match status" value="1"/>
</dbReference>
<dbReference type="AlphaFoldDB" id="A0A832HYS0"/>
<dbReference type="EC" id="7.4.2.8" evidence="16"/>
<dbReference type="SMART" id="SM00958">
    <property type="entry name" value="SecA_PP_bind"/>
    <property type="match status" value="1"/>
</dbReference>
<dbReference type="GO" id="GO:0005829">
    <property type="term" value="C:cytosol"/>
    <property type="evidence" value="ECO:0007669"/>
    <property type="project" value="TreeGrafter"/>
</dbReference>
<reference evidence="22" key="1">
    <citation type="journal article" date="2020" name="mSystems">
        <title>Genome- and Community-Level Interaction Insights into Carbon Utilization and Element Cycling Functions of Hydrothermarchaeota in Hydrothermal Sediment.</title>
        <authorList>
            <person name="Zhou Z."/>
            <person name="Liu Y."/>
            <person name="Xu W."/>
            <person name="Pan J."/>
            <person name="Luo Z.H."/>
            <person name="Li M."/>
        </authorList>
    </citation>
    <scope>NUCLEOTIDE SEQUENCE [LARGE SCALE GENOMIC DNA]</scope>
    <source>
        <strain evidence="22">SpSt-381</strain>
    </source>
</reference>
<evidence type="ECO:0000256" key="14">
    <source>
        <dbReference type="ARBA" id="ARBA00023010"/>
    </source>
</evidence>
<keyword evidence="10" id="KW-0862">Zinc</keyword>
<dbReference type="GO" id="GO:0006605">
    <property type="term" value="P:protein targeting"/>
    <property type="evidence" value="ECO:0007669"/>
    <property type="project" value="UniProtKB-UniRule"/>
</dbReference>
<dbReference type="CDD" id="cd17928">
    <property type="entry name" value="DEXDc_SecA"/>
    <property type="match status" value="1"/>
</dbReference>
<dbReference type="GO" id="GO:0031522">
    <property type="term" value="C:cell envelope Sec protein transport complex"/>
    <property type="evidence" value="ECO:0007669"/>
    <property type="project" value="TreeGrafter"/>
</dbReference>
<keyword evidence="11 16" id="KW-0067">ATP-binding</keyword>
<dbReference type="PANTHER" id="PTHR30612:SF0">
    <property type="entry name" value="CHLOROPLAST PROTEIN-TRANSPORTING ATPASE"/>
    <property type="match status" value="1"/>
</dbReference>
<dbReference type="Pfam" id="PF21090">
    <property type="entry name" value="P-loop_SecA"/>
    <property type="match status" value="2"/>
</dbReference>
<dbReference type="GO" id="GO:0017038">
    <property type="term" value="P:protein import"/>
    <property type="evidence" value="ECO:0007669"/>
    <property type="project" value="InterPro"/>
</dbReference>
<feature type="binding site" evidence="16">
    <location>
        <position position="115"/>
    </location>
    <ligand>
        <name>ATP</name>
        <dbReference type="ChEBI" id="CHEBI:30616"/>
    </ligand>
</feature>
<dbReference type="InterPro" id="IPR027417">
    <property type="entry name" value="P-loop_NTPase"/>
</dbReference>
<evidence type="ECO:0000256" key="6">
    <source>
        <dbReference type="ARBA" id="ARBA00022490"/>
    </source>
</evidence>
<keyword evidence="14 16" id="KW-0811">Translocation</keyword>
<comment type="cofactor">
    <cofactor evidence="1">
        <name>Zn(2+)</name>
        <dbReference type="ChEBI" id="CHEBI:29105"/>
    </cofactor>
</comment>
<dbReference type="InterPro" id="IPR036266">
    <property type="entry name" value="SecA_Wing/Scaffold_sf"/>
</dbReference>
<dbReference type="InterPro" id="IPR011115">
    <property type="entry name" value="SecA_DEAD"/>
</dbReference>
<gene>
    <name evidence="16 22" type="primary">secA</name>
    <name evidence="22" type="ORF">ENR23_00615</name>
</gene>
<feature type="region of interest" description="Disordered" evidence="18">
    <location>
        <begin position="956"/>
        <end position="976"/>
    </location>
</feature>
<evidence type="ECO:0000256" key="11">
    <source>
        <dbReference type="ARBA" id="ARBA00022840"/>
    </source>
</evidence>
<dbReference type="SUPFAM" id="SSF52540">
    <property type="entry name" value="P-loop containing nucleoside triphosphate hydrolases"/>
    <property type="match status" value="2"/>
</dbReference>
<feature type="domain" description="Helicase C-terminal" evidence="20">
    <location>
        <begin position="550"/>
        <end position="705"/>
    </location>
</feature>
<dbReference type="InterPro" id="IPR036670">
    <property type="entry name" value="SecA_X-link_sf"/>
</dbReference>
<dbReference type="PROSITE" id="PS51196">
    <property type="entry name" value="SECA_MOTOR_DEAD"/>
    <property type="match status" value="1"/>
</dbReference>
<evidence type="ECO:0000256" key="9">
    <source>
        <dbReference type="ARBA" id="ARBA00022741"/>
    </source>
</evidence>
<dbReference type="SUPFAM" id="SSF81886">
    <property type="entry name" value="Helical scaffold and wing domains of SecA"/>
    <property type="match status" value="1"/>
</dbReference>
<evidence type="ECO:0000256" key="4">
    <source>
        <dbReference type="ARBA" id="ARBA00022448"/>
    </source>
</evidence>
<organism evidence="22">
    <name type="scientific">Eiseniibacteriota bacterium</name>
    <dbReference type="NCBI Taxonomy" id="2212470"/>
    <lineage>
        <taxon>Bacteria</taxon>
        <taxon>Candidatus Eiseniibacteriota</taxon>
    </lineage>
</organism>
<dbReference type="GO" id="GO:0043952">
    <property type="term" value="P:protein transport by the Sec complex"/>
    <property type="evidence" value="ECO:0007669"/>
    <property type="project" value="TreeGrafter"/>
</dbReference>
<evidence type="ECO:0000313" key="22">
    <source>
        <dbReference type="EMBL" id="HGZ41927.1"/>
    </source>
</evidence>
<evidence type="ECO:0000256" key="2">
    <source>
        <dbReference type="ARBA" id="ARBA00004496"/>
    </source>
</evidence>
<dbReference type="CDD" id="cd18803">
    <property type="entry name" value="SF2_C_secA"/>
    <property type="match status" value="1"/>
</dbReference>
<feature type="binding site" evidence="16">
    <location>
        <position position="628"/>
    </location>
    <ligand>
        <name>ATP</name>
        <dbReference type="ChEBI" id="CHEBI:30616"/>
    </ligand>
</feature>
<comment type="similarity">
    <text evidence="3 16 17">Belongs to the SecA family.</text>
</comment>
<dbReference type="GO" id="GO:0008564">
    <property type="term" value="F:protein-exporting ATPase activity"/>
    <property type="evidence" value="ECO:0007669"/>
    <property type="project" value="UniProtKB-EC"/>
</dbReference>
<keyword evidence="12 16" id="KW-0653">Protein transport</keyword>
<dbReference type="Pfam" id="PF07517">
    <property type="entry name" value="SecA_DEAD"/>
    <property type="match status" value="1"/>
</dbReference>
<accession>A0A832HYS0</accession>
<feature type="binding site" evidence="16">
    <location>
        <begin position="133"/>
        <end position="137"/>
    </location>
    <ligand>
        <name>ATP</name>
        <dbReference type="ChEBI" id="CHEBI:30616"/>
    </ligand>
</feature>
<keyword evidence="4 16" id="KW-0813">Transport</keyword>
<dbReference type="Gene3D" id="1.10.3060.10">
    <property type="entry name" value="Helical scaffold and wing domains of SecA"/>
    <property type="match status" value="1"/>
</dbReference>
<dbReference type="InterPro" id="IPR014018">
    <property type="entry name" value="SecA_motor_DEAD"/>
</dbReference>
<evidence type="ECO:0000256" key="17">
    <source>
        <dbReference type="RuleBase" id="RU003874"/>
    </source>
</evidence>
<comment type="caution">
    <text evidence="22">The sequence shown here is derived from an EMBL/GenBank/DDBJ whole genome shotgun (WGS) entry which is preliminary data.</text>
</comment>
<evidence type="ECO:0000256" key="3">
    <source>
        <dbReference type="ARBA" id="ARBA00007650"/>
    </source>
</evidence>
<dbReference type="Pfam" id="PF02810">
    <property type="entry name" value="SEC-C"/>
    <property type="match status" value="1"/>
</dbReference>
<keyword evidence="6 16" id="KW-0963">Cytoplasm</keyword>
<keyword evidence="9 16" id="KW-0547">Nucleotide-binding</keyword>
<dbReference type="InterPro" id="IPR001650">
    <property type="entry name" value="Helicase_C-like"/>
</dbReference>
<dbReference type="InterPro" id="IPR020937">
    <property type="entry name" value="SecA_CS"/>
</dbReference>
<comment type="subunit">
    <text evidence="16">Monomer and homodimer. Part of the essential Sec protein translocation apparatus which comprises SecA, SecYEG and auxiliary proteins SecDF. Other proteins may also be involved.</text>
</comment>
<feature type="domain" description="SecA family profile" evidence="21">
    <location>
        <begin position="3"/>
        <end position="706"/>
    </location>
</feature>
<dbReference type="GO" id="GO:0065002">
    <property type="term" value="P:intracellular protein transmembrane transport"/>
    <property type="evidence" value="ECO:0007669"/>
    <property type="project" value="UniProtKB-UniRule"/>
</dbReference>
<dbReference type="GO" id="GO:0005886">
    <property type="term" value="C:plasma membrane"/>
    <property type="evidence" value="ECO:0007669"/>
    <property type="project" value="UniProtKB-SubCell"/>
</dbReference>
<keyword evidence="8" id="KW-0479">Metal-binding</keyword>
<comment type="subcellular location">
    <subcellularLocation>
        <location evidence="16">Cell membrane</location>
        <topology evidence="16">Peripheral membrane protein</topology>
        <orientation evidence="16">Cytoplasmic side</orientation>
    </subcellularLocation>
    <subcellularLocation>
        <location evidence="2 16">Cytoplasm</location>
    </subcellularLocation>
    <text evidence="16">Distribution is 50-50.</text>
</comment>
<keyword evidence="7" id="KW-0997">Cell inner membrane</keyword>
<dbReference type="HAMAP" id="MF_01382">
    <property type="entry name" value="SecA"/>
    <property type="match status" value="1"/>
</dbReference>
<keyword evidence="5 16" id="KW-1003">Cell membrane</keyword>
<dbReference type="InterPro" id="IPR000185">
    <property type="entry name" value="SecA"/>
</dbReference>
<dbReference type="InterPro" id="IPR044722">
    <property type="entry name" value="SecA_SF2_C"/>
</dbReference>
<evidence type="ECO:0000256" key="5">
    <source>
        <dbReference type="ARBA" id="ARBA00022475"/>
    </source>
</evidence>
<dbReference type="InterPro" id="IPR004027">
    <property type="entry name" value="SEC_C_motif"/>
</dbReference>
<evidence type="ECO:0000256" key="7">
    <source>
        <dbReference type="ARBA" id="ARBA00022519"/>
    </source>
</evidence>
<evidence type="ECO:0000256" key="1">
    <source>
        <dbReference type="ARBA" id="ARBA00001947"/>
    </source>
</evidence>
<dbReference type="SMART" id="SM00957">
    <property type="entry name" value="SecA_DEAD"/>
    <property type="match status" value="1"/>
</dbReference>
<dbReference type="PANTHER" id="PTHR30612">
    <property type="entry name" value="SECA INNER MEMBRANE COMPONENT OF SEC PROTEIN SECRETION SYSTEM"/>
    <property type="match status" value="1"/>
</dbReference>
<evidence type="ECO:0000256" key="10">
    <source>
        <dbReference type="ARBA" id="ARBA00022833"/>
    </source>
</evidence>
<dbReference type="PROSITE" id="PS51194">
    <property type="entry name" value="HELICASE_CTER"/>
    <property type="match status" value="1"/>
</dbReference>
<dbReference type="FunFam" id="3.40.50.300:FF:000246">
    <property type="entry name" value="Preprotein translocase subunit SecA"/>
    <property type="match status" value="1"/>
</dbReference>
<evidence type="ECO:0000256" key="13">
    <source>
        <dbReference type="ARBA" id="ARBA00022967"/>
    </source>
</evidence>
<dbReference type="InterPro" id="IPR011130">
    <property type="entry name" value="SecA_preprotein_X-link_dom"/>
</dbReference>
<evidence type="ECO:0000259" key="19">
    <source>
        <dbReference type="PROSITE" id="PS51192"/>
    </source>
</evidence>
<dbReference type="PROSITE" id="PS51192">
    <property type="entry name" value="HELICASE_ATP_BIND_1"/>
    <property type="match status" value="1"/>
</dbReference>